<reference evidence="1" key="1">
    <citation type="submission" date="2022-06" db="EMBL/GenBank/DDBJ databases">
        <title>Phylogenomic reconstructions and comparative analyses of Kickxellomycotina fungi.</title>
        <authorList>
            <person name="Reynolds N.K."/>
            <person name="Stajich J.E."/>
            <person name="Barry K."/>
            <person name="Grigoriev I.V."/>
            <person name="Crous P."/>
            <person name="Smith M.E."/>
        </authorList>
    </citation>
    <scope>NUCLEOTIDE SEQUENCE</scope>
    <source>
        <strain evidence="1">RSA 2271</strain>
    </source>
</reference>
<proteinExistence type="predicted"/>
<name>A0ACC1HB18_9FUNG</name>
<keyword evidence="2" id="KW-1185">Reference proteome</keyword>
<evidence type="ECO:0000313" key="1">
    <source>
        <dbReference type="EMBL" id="KAJ1672535.1"/>
    </source>
</evidence>
<dbReference type="EMBL" id="JAMZIH010008222">
    <property type="protein sequence ID" value="KAJ1672535.1"/>
    <property type="molecule type" value="Genomic_DNA"/>
</dbReference>
<accession>A0ACC1HB18</accession>
<protein>
    <submittedName>
        <fullName evidence="1">Uncharacterized protein</fullName>
    </submittedName>
</protein>
<sequence length="251" mass="28490">MRVDRSFGYIDNSNRELVFKINAVDNEGVAAAPTSAIPTSPTDSAAEVDHILFVCTKCQRKKLKESCEEVCGQNYLKCRLGNLLNSDEFCDMEDMIVPMTPSYEDDGRRKKTGRILYENLKGLYEQSERLKARAACHGDPQHSHHDLRRGEINCPNAVQPRLKIVPVDCLSYCDYANVVALAAPNKFQYQVAKIREDDPEDIEALLEFAESYLENEEDGFTKSKTRPNRLKGKVVARIPPLKPDFRNRAFD</sequence>
<evidence type="ECO:0000313" key="2">
    <source>
        <dbReference type="Proteomes" id="UP001145114"/>
    </source>
</evidence>
<organism evidence="1 2">
    <name type="scientific">Spiromyces aspiralis</name>
    <dbReference type="NCBI Taxonomy" id="68401"/>
    <lineage>
        <taxon>Eukaryota</taxon>
        <taxon>Fungi</taxon>
        <taxon>Fungi incertae sedis</taxon>
        <taxon>Zoopagomycota</taxon>
        <taxon>Kickxellomycotina</taxon>
        <taxon>Kickxellomycetes</taxon>
        <taxon>Kickxellales</taxon>
        <taxon>Kickxellaceae</taxon>
        <taxon>Spiromyces</taxon>
    </lineage>
</organism>
<gene>
    <name evidence="1" type="ORF">EV182_006986</name>
</gene>
<dbReference type="Proteomes" id="UP001145114">
    <property type="component" value="Unassembled WGS sequence"/>
</dbReference>
<comment type="caution">
    <text evidence="1">The sequence shown here is derived from an EMBL/GenBank/DDBJ whole genome shotgun (WGS) entry which is preliminary data.</text>
</comment>